<protein>
    <submittedName>
        <fullName evidence="5">ABC transporter ATP-binding protein</fullName>
    </submittedName>
</protein>
<dbReference type="GO" id="GO:0015192">
    <property type="term" value="F:L-phenylalanine transmembrane transporter activity"/>
    <property type="evidence" value="ECO:0007669"/>
    <property type="project" value="TreeGrafter"/>
</dbReference>
<dbReference type="GO" id="GO:0005886">
    <property type="term" value="C:plasma membrane"/>
    <property type="evidence" value="ECO:0007669"/>
    <property type="project" value="TreeGrafter"/>
</dbReference>
<dbReference type="Pfam" id="PF00005">
    <property type="entry name" value="ABC_tran"/>
    <property type="match status" value="1"/>
</dbReference>
<comment type="caution">
    <text evidence="5">The sequence shown here is derived from an EMBL/GenBank/DDBJ whole genome shotgun (WGS) entry which is preliminary data.</text>
</comment>
<keyword evidence="6" id="KW-1185">Reference proteome</keyword>
<evidence type="ECO:0000256" key="1">
    <source>
        <dbReference type="ARBA" id="ARBA00022448"/>
    </source>
</evidence>
<reference evidence="5" key="2">
    <citation type="submission" date="2020-09" db="EMBL/GenBank/DDBJ databases">
        <authorList>
            <person name="Sun Q."/>
            <person name="Zhou Y."/>
        </authorList>
    </citation>
    <scope>NUCLEOTIDE SEQUENCE</scope>
    <source>
        <strain evidence="5">CGMCC 1.12214</strain>
    </source>
</reference>
<dbReference type="GO" id="GO:1903805">
    <property type="term" value="P:L-valine import across plasma membrane"/>
    <property type="evidence" value="ECO:0007669"/>
    <property type="project" value="TreeGrafter"/>
</dbReference>
<accession>A0A917I849</accession>
<dbReference type="InterPro" id="IPR051120">
    <property type="entry name" value="ABC_AA/LPS_Transport"/>
</dbReference>
<dbReference type="InterPro" id="IPR003439">
    <property type="entry name" value="ABC_transporter-like_ATP-bd"/>
</dbReference>
<dbReference type="CDD" id="cd03219">
    <property type="entry name" value="ABC_Mj1267_LivG_branched"/>
    <property type="match status" value="1"/>
</dbReference>
<dbReference type="Proteomes" id="UP000603912">
    <property type="component" value="Unassembled WGS sequence"/>
</dbReference>
<evidence type="ECO:0000259" key="4">
    <source>
        <dbReference type="PROSITE" id="PS50893"/>
    </source>
</evidence>
<dbReference type="InterPro" id="IPR027417">
    <property type="entry name" value="P-loop_NTPase"/>
</dbReference>
<dbReference type="AlphaFoldDB" id="A0A917I849"/>
<dbReference type="GO" id="GO:0005524">
    <property type="term" value="F:ATP binding"/>
    <property type="evidence" value="ECO:0007669"/>
    <property type="project" value="UniProtKB-KW"/>
</dbReference>
<dbReference type="GO" id="GO:0015188">
    <property type="term" value="F:L-isoleucine transmembrane transporter activity"/>
    <property type="evidence" value="ECO:0007669"/>
    <property type="project" value="TreeGrafter"/>
</dbReference>
<dbReference type="SMART" id="SM00382">
    <property type="entry name" value="AAA"/>
    <property type="match status" value="1"/>
</dbReference>
<name>A0A917I849_9HYPH</name>
<dbReference type="GO" id="GO:0042941">
    <property type="term" value="P:D-alanine transmembrane transport"/>
    <property type="evidence" value="ECO:0007669"/>
    <property type="project" value="TreeGrafter"/>
</dbReference>
<dbReference type="InterPro" id="IPR003593">
    <property type="entry name" value="AAA+_ATPase"/>
</dbReference>
<dbReference type="GO" id="GO:0005304">
    <property type="term" value="F:L-valine transmembrane transporter activity"/>
    <property type="evidence" value="ECO:0007669"/>
    <property type="project" value="TreeGrafter"/>
</dbReference>
<dbReference type="PANTHER" id="PTHR45772:SF7">
    <property type="entry name" value="AMINO ACID ABC TRANSPORTER ATP-BINDING PROTEIN"/>
    <property type="match status" value="1"/>
</dbReference>
<keyword evidence="3 5" id="KW-0067">ATP-binding</keyword>
<sequence length="242" mass="25945">MTGASFLQVQGASRHFGGLRAVDAVSFDVAPGEIVSIIGPNGAGKTTLFNLLTGQLPPSSGKILFRGQDIGPLRPNERARLGFGRTFQISQTLTSLSVLENGMVGAFLHHRSLPAAAARAAEALELVGLAKRAGHRAGDLTLGERRRLEVARALAMEPQIVLLDEVMAGLNQTEVQDIIEMVHTLNAGGVAFLVIEHNLKVVRAFSRRVIVMNRGKLLREGSAEDVLSDPEVIEAYVGKRRA</sequence>
<dbReference type="SUPFAM" id="SSF52540">
    <property type="entry name" value="P-loop containing nucleoside triphosphate hydrolases"/>
    <property type="match status" value="1"/>
</dbReference>
<dbReference type="Gene3D" id="3.40.50.300">
    <property type="entry name" value="P-loop containing nucleotide triphosphate hydrolases"/>
    <property type="match status" value="1"/>
</dbReference>
<dbReference type="GO" id="GO:0015808">
    <property type="term" value="P:L-alanine transport"/>
    <property type="evidence" value="ECO:0007669"/>
    <property type="project" value="TreeGrafter"/>
</dbReference>
<dbReference type="PANTHER" id="PTHR45772">
    <property type="entry name" value="CONSERVED COMPONENT OF ABC TRANSPORTER FOR NATURAL AMINO ACIDS-RELATED"/>
    <property type="match status" value="1"/>
</dbReference>
<evidence type="ECO:0000313" key="5">
    <source>
        <dbReference type="EMBL" id="GGH24425.1"/>
    </source>
</evidence>
<feature type="domain" description="ABC transporter" evidence="4">
    <location>
        <begin position="7"/>
        <end position="239"/>
    </location>
</feature>
<dbReference type="GO" id="GO:1903806">
    <property type="term" value="P:L-isoleucine import across plasma membrane"/>
    <property type="evidence" value="ECO:0007669"/>
    <property type="project" value="TreeGrafter"/>
</dbReference>
<reference evidence="5" key="1">
    <citation type="journal article" date="2014" name="Int. J. Syst. Evol. Microbiol.">
        <title>Complete genome sequence of Corynebacterium casei LMG S-19264T (=DSM 44701T), isolated from a smear-ripened cheese.</title>
        <authorList>
            <consortium name="US DOE Joint Genome Institute (JGI-PGF)"/>
            <person name="Walter F."/>
            <person name="Albersmeier A."/>
            <person name="Kalinowski J."/>
            <person name="Ruckert C."/>
        </authorList>
    </citation>
    <scope>NUCLEOTIDE SEQUENCE</scope>
    <source>
        <strain evidence="5">CGMCC 1.12214</strain>
    </source>
</reference>
<organism evidence="5 6">
    <name type="scientific">Alsobacter metallidurans</name>
    <dbReference type="NCBI Taxonomy" id="340221"/>
    <lineage>
        <taxon>Bacteria</taxon>
        <taxon>Pseudomonadati</taxon>
        <taxon>Pseudomonadota</taxon>
        <taxon>Alphaproteobacteria</taxon>
        <taxon>Hyphomicrobiales</taxon>
        <taxon>Alsobacteraceae</taxon>
        <taxon>Alsobacter</taxon>
    </lineage>
</organism>
<dbReference type="EMBL" id="BMES01000002">
    <property type="protein sequence ID" value="GGH24425.1"/>
    <property type="molecule type" value="Genomic_DNA"/>
</dbReference>
<keyword evidence="2" id="KW-0547">Nucleotide-binding</keyword>
<evidence type="ECO:0000256" key="2">
    <source>
        <dbReference type="ARBA" id="ARBA00022741"/>
    </source>
</evidence>
<evidence type="ECO:0000256" key="3">
    <source>
        <dbReference type="ARBA" id="ARBA00022840"/>
    </source>
</evidence>
<dbReference type="RefSeq" id="WP_188518614.1">
    <property type="nucleotide sequence ID" value="NZ_BMES01000002.1"/>
</dbReference>
<proteinExistence type="predicted"/>
<keyword evidence="1" id="KW-0813">Transport</keyword>
<dbReference type="PROSITE" id="PS50893">
    <property type="entry name" value="ABC_TRANSPORTER_2"/>
    <property type="match status" value="1"/>
</dbReference>
<gene>
    <name evidence="5" type="ORF">GCM10007036_30830</name>
</gene>
<dbReference type="GO" id="GO:0016887">
    <property type="term" value="F:ATP hydrolysis activity"/>
    <property type="evidence" value="ECO:0007669"/>
    <property type="project" value="InterPro"/>
</dbReference>
<evidence type="ECO:0000313" key="6">
    <source>
        <dbReference type="Proteomes" id="UP000603912"/>
    </source>
</evidence>